<dbReference type="Pfam" id="PF01774">
    <property type="entry name" value="UreD"/>
    <property type="match status" value="1"/>
</dbReference>
<dbReference type="InterPro" id="IPR002669">
    <property type="entry name" value="UreD"/>
</dbReference>
<evidence type="ECO:0008006" key="5">
    <source>
        <dbReference type="Google" id="ProtNLM"/>
    </source>
</evidence>
<dbReference type="EMBL" id="JBBWWQ010000012">
    <property type="protein sequence ID" value="KAK8934993.1"/>
    <property type="molecule type" value="Genomic_DNA"/>
</dbReference>
<evidence type="ECO:0000256" key="2">
    <source>
        <dbReference type="ARBA" id="ARBA00023186"/>
    </source>
</evidence>
<reference evidence="3 4" key="1">
    <citation type="journal article" date="2022" name="Nat. Plants">
        <title>Genomes of leafy and leafless Platanthera orchids illuminate the evolution of mycoheterotrophy.</title>
        <authorList>
            <person name="Li M.H."/>
            <person name="Liu K.W."/>
            <person name="Li Z."/>
            <person name="Lu H.C."/>
            <person name="Ye Q.L."/>
            <person name="Zhang D."/>
            <person name="Wang J.Y."/>
            <person name="Li Y.F."/>
            <person name="Zhong Z.M."/>
            <person name="Liu X."/>
            <person name="Yu X."/>
            <person name="Liu D.K."/>
            <person name="Tu X.D."/>
            <person name="Liu B."/>
            <person name="Hao Y."/>
            <person name="Liao X.Y."/>
            <person name="Jiang Y.T."/>
            <person name="Sun W.H."/>
            <person name="Chen J."/>
            <person name="Chen Y.Q."/>
            <person name="Ai Y."/>
            <person name="Zhai J.W."/>
            <person name="Wu S.S."/>
            <person name="Zhou Z."/>
            <person name="Hsiao Y.Y."/>
            <person name="Wu W.L."/>
            <person name="Chen Y.Y."/>
            <person name="Lin Y.F."/>
            <person name="Hsu J.L."/>
            <person name="Li C.Y."/>
            <person name="Wang Z.W."/>
            <person name="Zhao X."/>
            <person name="Zhong W.Y."/>
            <person name="Ma X.K."/>
            <person name="Ma L."/>
            <person name="Huang J."/>
            <person name="Chen G.Z."/>
            <person name="Huang M.Z."/>
            <person name="Huang L."/>
            <person name="Peng D.H."/>
            <person name="Luo Y.B."/>
            <person name="Zou S.Q."/>
            <person name="Chen S.P."/>
            <person name="Lan S."/>
            <person name="Tsai W.C."/>
            <person name="Van de Peer Y."/>
            <person name="Liu Z.J."/>
        </authorList>
    </citation>
    <scope>NUCLEOTIDE SEQUENCE [LARGE SCALE GENOMIC DNA]</scope>
    <source>
        <strain evidence="3">Lor287</strain>
    </source>
</reference>
<keyword evidence="4" id="KW-1185">Reference proteome</keyword>
<name>A0AAP0BBW5_9ASPA</name>
<evidence type="ECO:0000256" key="1">
    <source>
        <dbReference type="ARBA" id="ARBA00007177"/>
    </source>
</evidence>
<proteinExistence type="inferred from homology"/>
<evidence type="ECO:0000313" key="3">
    <source>
        <dbReference type="EMBL" id="KAK8934993.1"/>
    </source>
</evidence>
<comment type="caution">
    <text evidence="3">The sequence shown here is derived from an EMBL/GenBank/DDBJ whole genome shotgun (WGS) entry which is preliminary data.</text>
</comment>
<gene>
    <name evidence="3" type="ORF">KSP39_PZI014266</name>
</gene>
<comment type="similarity">
    <text evidence="1">Belongs to the UreD family.</text>
</comment>
<sequence>MEETGFAAVENIDGKSTITHCFSKYPLKLIIPQKTGSSTSHAMWISSLSYGDDIISGDRLVLGLSVGDGCTVALTTQASTKAYPSREQSNILVEACERRECRHGGAVTRLGECHAGLAKGGGQIPFDLPVTSATVLLETIPLRSAGVVTVLPVLGGQGTGCGHTSVGGAEGVQSAESPPMTVGGTVESFAATLLLPPPLVPISISALLYGARATDDEELPSGIRKE</sequence>
<keyword evidence="2" id="KW-0143">Chaperone</keyword>
<dbReference type="PANTHER" id="PTHR33643">
    <property type="entry name" value="UREASE ACCESSORY PROTEIN D"/>
    <property type="match status" value="1"/>
</dbReference>
<dbReference type="GO" id="GO:0016151">
    <property type="term" value="F:nickel cation binding"/>
    <property type="evidence" value="ECO:0007669"/>
    <property type="project" value="InterPro"/>
</dbReference>
<dbReference type="AlphaFoldDB" id="A0AAP0BBW5"/>
<organism evidence="3 4">
    <name type="scientific">Platanthera zijinensis</name>
    <dbReference type="NCBI Taxonomy" id="2320716"/>
    <lineage>
        <taxon>Eukaryota</taxon>
        <taxon>Viridiplantae</taxon>
        <taxon>Streptophyta</taxon>
        <taxon>Embryophyta</taxon>
        <taxon>Tracheophyta</taxon>
        <taxon>Spermatophyta</taxon>
        <taxon>Magnoliopsida</taxon>
        <taxon>Liliopsida</taxon>
        <taxon>Asparagales</taxon>
        <taxon>Orchidaceae</taxon>
        <taxon>Orchidoideae</taxon>
        <taxon>Orchideae</taxon>
        <taxon>Orchidinae</taxon>
        <taxon>Platanthera</taxon>
    </lineage>
</organism>
<accession>A0AAP0BBW5</accession>
<dbReference type="Proteomes" id="UP001418222">
    <property type="component" value="Unassembled WGS sequence"/>
</dbReference>
<protein>
    <recommendedName>
        <fullName evidence="5">Urease accessory protein UreD</fullName>
    </recommendedName>
</protein>
<evidence type="ECO:0000313" key="4">
    <source>
        <dbReference type="Proteomes" id="UP001418222"/>
    </source>
</evidence>
<dbReference type="PANTHER" id="PTHR33643:SF1">
    <property type="entry name" value="UREASE ACCESSORY PROTEIN D"/>
    <property type="match status" value="1"/>
</dbReference>